<dbReference type="AlphaFoldDB" id="A0A8H7VJZ9"/>
<dbReference type="Gene3D" id="3.40.50.1000">
    <property type="entry name" value="HAD superfamily/HAD-like"/>
    <property type="match status" value="1"/>
</dbReference>
<dbReference type="SUPFAM" id="SSF56784">
    <property type="entry name" value="HAD-like"/>
    <property type="match status" value="1"/>
</dbReference>
<feature type="non-terminal residue" evidence="1">
    <location>
        <position position="1"/>
    </location>
</feature>
<dbReference type="PANTHER" id="PTHR28181:SF1">
    <property type="entry name" value="COLD TOLERANCE PROTEIN 1"/>
    <property type="match status" value="1"/>
</dbReference>
<dbReference type="InterPro" id="IPR050849">
    <property type="entry name" value="HAD-like_hydrolase_phosphatase"/>
</dbReference>
<protein>
    <recommendedName>
        <fullName evidence="3">Haloacid dehalogenase-like hydrolase</fullName>
    </recommendedName>
</protein>
<accession>A0A8H7VJZ9</accession>
<dbReference type="InterPro" id="IPR036412">
    <property type="entry name" value="HAD-like_sf"/>
</dbReference>
<gene>
    <name evidence="1" type="ORF">INT45_006856</name>
</gene>
<sequence>QFGLDYQKSKNNNNTSLSWHYFLDSYMNDYYQIKTNLPSSINIMDRIKKLRQAEEASLTRIHSHHVFQGLTRQMIFNQAKHLGPKLLKPNVLETLKSIKNKKDNLRIISINWSKDWIRGILNSCFLDHEELSYDQIYCNDFMYDKEGIATGEIQPNILTSFDKKFIIDQEIKKESINNEKKIIYIGDSLGDLLPLVEADTGIVMGNNQSLLNSIQNDFHRTIINKTLPSITNIPSIYQVDNWDQIKKSQILFT</sequence>
<evidence type="ECO:0000313" key="2">
    <source>
        <dbReference type="Proteomes" id="UP000646827"/>
    </source>
</evidence>
<comment type="caution">
    <text evidence="1">The sequence shown here is derived from an EMBL/GenBank/DDBJ whole genome shotgun (WGS) entry which is preliminary data.</text>
</comment>
<reference evidence="1 2" key="1">
    <citation type="submission" date="2020-12" db="EMBL/GenBank/DDBJ databases">
        <title>Metabolic potential, ecology and presence of endohyphal bacteria is reflected in genomic diversity of Mucoromycotina.</title>
        <authorList>
            <person name="Muszewska A."/>
            <person name="Okrasinska A."/>
            <person name="Steczkiewicz K."/>
            <person name="Drgas O."/>
            <person name="Orlowska M."/>
            <person name="Perlinska-Lenart U."/>
            <person name="Aleksandrzak-Piekarczyk T."/>
            <person name="Szatraj K."/>
            <person name="Zielenkiewicz U."/>
            <person name="Pilsyk S."/>
            <person name="Malc E."/>
            <person name="Mieczkowski P."/>
            <person name="Kruszewska J.S."/>
            <person name="Biernat P."/>
            <person name="Pawlowska J."/>
        </authorList>
    </citation>
    <scope>NUCLEOTIDE SEQUENCE [LARGE SCALE GENOMIC DNA]</scope>
    <source>
        <strain evidence="1 2">CBS 142.35</strain>
    </source>
</reference>
<keyword evidence="2" id="KW-1185">Reference proteome</keyword>
<dbReference type="Proteomes" id="UP000646827">
    <property type="component" value="Unassembled WGS sequence"/>
</dbReference>
<proteinExistence type="predicted"/>
<evidence type="ECO:0008006" key="3">
    <source>
        <dbReference type="Google" id="ProtNLM"/>
    </source>
</evidence>
<dbReference type="PANTHER" id="PTHR28181">
    <property type="entry name" value="UPF0655 PROTEIN YCR015C"/>
    <property type="match status" value="1"/>
</dbReference>
<name>A0A8H7VJZ9_9FUNG</name>
<organism evidence="1 2">
    <name type="scientific">Circinella minor</name>
    <dbReference type="NCBI Taxonomy" id="1195481"/>
    <lineage>
        <taxon>Eukaryota</taxon>
        <taxon>Fungi</taxon>
        <taxon>Fungi incertae sedis</taxon>
        <taxon>Mucoromycota</taxon>
        <taxon>Mucoromycotina</taxon>
        <taxon>Mucoromycetes</taxon>
        <taxon>Mucorales</taxon>
        <taxon>Lichtheimiaceae</taxon>
        <taxon>Circinella</taxon>
    </lineage>
</organism>
<evidence type="ECO:0000313" key="1">
    <source>
        <dbReference type="EMBL" id="KAG2219323.1"/>
    </source>
</evidence>
<dbReference type="InterPro" id="IPR023214">
    <property type="entry name" value="HAD_sf"/>
</dbReference>
<dbReference type="EMBL" id="JAEPRB010000184">
    <property type="protein sequence ID" value="KAG2219323.1"/>
    <property type="molecule type" value="Genomic_DNA"/>
</dbReference>
<dbReference type="OrthoDB" id="10255128at2759"/>